<dbReference type="GO" id="GO:0004674">
    <property type="term" value="F:protein serine/threonine kinase activity"/>
    <property type="evidence" value="ECO:0007669"/>
    <property type="project" value="UniProtKB-KW"/>
</dbReference>
<dbReference type="SUPFAM" id="SSF56112">
    <property type="entry name" value="Protein kinase-like (PK-like)"/>
    <property type="match status" value="1"/>
</dbReference>
<evidence type="ECO:0000256" key="8">
    <source>
        <dbReference type="ARBA" id="ARBA00022729"/>
    </source>
</evidence>
<evidence type="ECO:0000256" key="5">
    <source>
        <dbReference type="ARBA" id="ARBA00022527"/>
    </source>
</evidence>
<evidence type="ECO:0000256" key="11">
    <source>
        <dbReference type="ARBA" id="ARBA00022840"/>
    </source>
</evidence>
<comment type="similarity">
    <text evidence="2">In the N-terminal section; belongs to the leguminous lectin family.</text>
</comment>
<evidence type="ECO:0000256" key="9">
    <source>
        <dbReference type="ARBA" id="ARBA00022741"/>
    </source>
</evidence>
<dbReference type="FunFam" id="1.10.510.10:FF:000240">
    <property type="entry name" value="Lectin-domain containing receptor kinase A4.3"/>
    <property type="match status" value="1"/>
</dbReference>
<dbReference type="Pfam" id="PF12819">
    <property type="entry name" value="Malectin_like"/>
    <property type="match status" value="1"/>
</dbReference>
<dbReference type="Gramene" id="OMERI09G05450.1">
    <property type="protein sequence ID" value="OMERI09G05450.1"/>
    <property type="gene ID" value="OMERI09G05450"/>
</dbReference>
<dbReference type="GO" id="GO:0005886">
    <property type="term" value="C:plasma membrane"/>
    <property type="evidence" value="ECO:0007669"/>
    <property type="project" value="UniProtKB-SubCell"/>
</dbReference>
<dbReference type="PROSITE" id="PS50011">
    <property type="entry name" value="PROTEIN_KINASE_DOM"/>
    <property type="match status" value="1"/>
</dbReference>
<keyword evidence="14" id="KW-0675">Receptor</keyword>
<evidence type="ECO:0000313" key="20">
    <source>
        <dbReference type="Proteomes" id="UP000008021"/>
    </source>
</evidence>
<evidence type="ECO:0000256" key="17">
    <source>
        <dbReference type="SAM" id="MobiDB-lite"/>
    </source>
</evidence>
<feature type="domain" description="Protein kinase" evidence="18">
    <location>
        <begin position="420"/>
        <end position="730"/>
    </location>
</feature>
<organism evidence="19">
    <name type="scientific">Oryza meridionalis</name>
    <dbReference type="NCBI Taxonomy" id="40149"/>
    <lineage>
        <taxon>Eukaryota</taxon>
        <taxon>Viridiplantae</taxon>
        <taxon>Streptophyta</taxon>
        <taxon>Embryophyta</taxon>
        <taxon>Tracheophyta</taxon>
        <taxon>Spermatophyta</taxon>
        <taxon>Magnoliopsida</taxon>
        <taxon>Liliopsida</taxon>
        <taxon>Poales</taxon>
        <taxon>Poaceae</taxon>
        <taxon>BOP clade</taxon>
        <taxon>Oryzoideae</taxon>
        <taxon>Oryzeae</taxon>
        <taxon>Oryzinae</taxon>
        <taxon>Oryza</taxon>
    </lineage>
</organism>
<keyword evidence="20" id="KW-1185">Reference proteome</keyword>
<dbReference type="AlphaFoldDB" id="A0A0E0ER71"/>
<dbReference type="Proteomes" id="UP000008021">
    <property type="component" value="Chromosome 9"/>
</dbReference>
<dbReference type="SMART" id="SM00220">
    <property type="entry name" value="S_TKc"/>
    <property type="match status" value="1"/>
</dbReference>
<dbReference type="PROSITE" id="PS00108">
    <property type="entry name" value="PROTEIN_KINASE_ST"/>
    <property type="match status" value="1"/>
</dbReference>
<dbReference type="EnsemblPlants" id="OMERI09G05450.1">
    <property type="protein sequence ID" value="OMERI09G05450.1"/>
    <property type="gene ID" value="OMERI09G05450"/>
</dbReference>
<dbReference type="FunFam" id="3.30.200.20:FF:000178">
    <property type="entry name" value="serine/threonine-protein kinase PBS1-like"/>
    <property type="match status" value="1"/>
</dbReference>
<dbReference type="Gene3D" id="3.30.200.20">
    <property type="entry name" value="Phosphorylase Kinase, domain 1"/>
    <property type="match status" value="1"/>
</dbReference>
<dbReference type="HOGENOM" id="CLU_000288_41_2_1"/>
<keyword evidence="6" id="KW-0808">Transferase</keyword>
<keyword evidence="12" id="KW-1133">Transmembrane helix</keyword>
<evidence type="ECO:0000256" key="2">
    <source>
        <dbReference type="ARBA" id="ARBA00008536"/>
    </source>
</evidence>
<evidence type="ECO:0000259" key="18">
    <source>
        <dbReference type="PROSITE" id="PS50011"/>
    </source>
</evidence>
<dbReference type="InterPro" id="IPR024788">
    <property type="entry name" value="Malectin-like_Carb-bd_dom"/>
</dbReference>
<proteinExistence type="inferred from homology"/>
<comment type="subcellular location">
    <subcellularLocation>
        <location evidence="1">Cell membrane</location>
        <topology evidence="1">Single-pass type I membrane protein</topology>
    </subcellularLocation>
</comment>
<evidence type="ECO:0000256" key="14">
    <source>
        <dbReference type="ARBA" id="ARBA00023170"/>
    </source>
</evidence>
<evidence type="ECO:0000256" key="12">
    <source>
        <dbReference type="ARBA" id="ARBA00022989"/>
    </source>
</evidence>
<keyword evidence="15" id="KW-0325">Glycoprotein</keyword>
<dbReference type="Gene3D" id="1.10.510.10">
    <property type="entry name" value="Transferase(Phosphotransferase) domain 1"/>
    <property type="match status" value="1"/>
</dbReference>
<feature type="compositionally biased region" description="Polar residues" evidence="17">
    <location>
        <begin position="713"/>
        <end position="730"/>
    </location>
</feature>
<evidence type="ECO:0000256" key="13">
    <source>
        <dbReference type="ARBA" id="ARBA00023136"/>
    </source>
</evidence>
<evidence type="ECO:0000256" key="3">
    <source>
        <dbReference type="ARBA" id="ARBA00010217"/>
    </source>
</evidence>
<sequence>MFGVYATGSLSIDCGLDKKEGVKYSDTLDNITYIPDDLYVDTGKKCNVDADSQGNWGPNYRTLRTLRSFPSASGERNCYTLPTVVGANYLVRMEFLYGNYDNKNSQTLEFNLTIGANHWDTVNLNTSSDNNGYKAYEAIFAAWASWAPLCLVNTDGGTPFVSTVELRPLGSLPYPVAMGYQSLSLYRRWNMAPSHDDIIRYPDDVYDRYWYPLETNSDPSYSKIDSDSSIPDSATFAVPSAVLGTAFVPASNNTALIFIPSEARSQENLMVFLHYADFQNGKLRQFDAYINDWQFGTFIPTYLTGVSNFSARWTLANEDGFNLTLAANPESELPPMINAVEVYCLISHDVSRTTLSQDLAILGVAYLAWRAKRKPNNSTNDPPRVPDLMGALGGRKNHWEHLQKPENRRFTYDELEKLTDNFKRLIGHGGFGHVYYGCLEDSTEVAVKMRSELSSHGLEEFIAEVKSLTKVHHKNLVYLVGYCWEKDHLALVYEYMSQGNLCDYLRVHVRMHKGKAGVDKTMNWVTRVRVVLEAAQGLDYLHKGCSLPIIHSDVKTSNILLGPNLNAKIADFGLSKTFHRDSQSHISATAAGSVGYIDPEYYYTGRLTESSDVYGFGVVLLEVATGEPPILPGQGHIVQRVKQKIVAGSINSIADARLRGAYDTSSMWKVVETAMLCTADIAAQRPTMATVVAQLKESLALEEFQGVRGNLENPASDSTSSMSTFGPSPR</sequence>
<name>A0A0E0ER71_9ORYZ</name>
<keyword evidence="7" id="KW-0812">Transmembrane</keyword>
<keyword evidence="9 16" id="KW-0547">Nucleotide-binding</keyword>
<dbReference type="GO" id="GO:0005524">
    <property type="term" value="F:ATP binding"/>
    <property type="evidence" value="ECO:0007669"/>
    <property type="project" value="UniProtKB-UniRule"/>
</dbReference>
<feature type="binding site" evidence="16">
    <location>
        <position position="448"/>
    </location>
    <ligand>
        <name>ATP</name>
        <dbReference type="ChEBI" id="CHEBI:30616"/>
    </ligand>
</feature>
<evidence type="ECO:0000256" key="6">
    <source>
        <dbReference type="ARBA" id="ARBA00022679"/>
    </source>
</evidence>
<evidence type="ECO:0000256" key="16">
    <source>
        <dbReference type="PROSITE-ProRule" id="PRU10141"/>
    </source>
</evidence>
<dbReference type="PROSITE" id="PS00107">
    <property type="entry name" value="PROTEIN_KINASE_ATP"/>
    <property type="match status" value="1"/>
</dbReference>
<dbReference type="STRING" id="40149.A0A0E0ER71"/>
<reference evidence="19" key="2">
    <citation type="submission" date="2018-05" db="EMBL/GenBank/DDBJ databases">
        <title>OmerRS3 (Oryza meridionalis Reference Sequence Version 3).</title>
        <authorList>
            <person name="Zhang J."/>
            <person name="Kudrna D."/>
            <person name="Lee S."/>
            <person name="Talag J."/>
            <person name="Welchert J."/>
            <person name="Wing R.A."/>
        </authorList>
    </citation>
    <scope>NUCLEOTIDE SEQUENCE [LARGE SCALE GENOMIC DNA]</scope>
    <source>
        <strain evidence="19">cv. OR44</strain>
    </source>
</reference>
<dbReference type="InterPro" id="IPR011009">
    <property type="entry name" value="Kinase-like_dom_sf"/>
</dbReference>
<reference evidence="19" key="1">
    <citation type="submission" date="2015-04" db="UniProtKB">
        <authorList>
            <consortium name="EnsemblPlants"/>
        </authorList>
    </citation>
    <scope>IDENTIFICATION</scope>
</reference>
<comment type="similarity">
    <text evidence="3">In the C-terminal section; belongs to the protein kinase superfamily. Ser/Thr protein kinase family.</text>
</comment>
<protein>
    <recommendedName>
        <fullName evidence="18">Protein kinase domain-containing protein</fullName>
    </recommendedName>
</protein>
<evidence type="ECO:0000313" key="19">
    <source>
        <dbReference type="EnsemblPlants" id="OMERI09G05450.1"/>
    </source>
</evidence>
<dbReference type="Pfam" id="PF07714">
    <property type="entry name" value="PK_Tyr_Ser-Thr"/>
    <property type="match status" value="1"/>
</dbReference>
<feature type="region of interest" description="Disordered" evidence="17">
    <location>
        <begin position="710"/>
        <end position="730"/>
    </location>
</feature>
<dbReference type="PANTHER" id="PTHR45631:SF6">
    <property type="entry name" value="OS09G0352000 PROTEIN"/>
    <property type="match status" value="1"/>
</dbReference>
<evidence type="ECO:0000256" key="10">
    <source>
        <dbReference type="ARBA" id="ARBA00022777"/>
    </source>
</evidence>
<evidence type="ECO:0000256" key="1">
    <source>
        <dbReference type="ARBA" id="ARBA00004251"/>
    </source>
</evidence>
<keyword evidence="13" id="KW-0472">Membrane</keyword>
<keyword evidence="5" id="KW-0723">Serine/threonine-protein kinase</keyword>
<evidence type="ECO:0000256" key="4">
    <source>
        <dbReference type="ARBA" id="ARBA00022475"/>
    </source>
</evidence>
<dbReference type="GO" id="GO:0002229">
    <property type="term" value="P:defense response to oomycetes"/>
    <property type="evidence" value="ECO:0007669"/>
    <property type="project" value="UniProtKB-ARBA"/>
</dbReference>
<accession>A0A0E0ER71</accession>
<evidence type="ECO:0000256" key="15">
    <source>
        <dbReference type="ARBA" id="ARBA00023180"/>
    </source>
</evidence>
<keyword evidence="10" id="KW-0418">Kinase</keyword>
<keyword evidence="8" id="KW-0732">Signal</keyword>
<dbReference type="PANTHER" id="PTHR45631">
    <property type="entry name" value="OS07G0107800 PROTEIN-RELATED"/>
    <property type="match status" value="1"/>
</dbReference>
<dbReference type="InterPro" id="IPR017441">
    <property type="entry name" value="Protein_kinase_ATP_BS"/>
</dbReference>
<dbReference type="eggNOG" id="KOG1187">
    <property type="taxonomic scope" value="Eukaryota"/>
</dbReference>
<dbReference type="InterPro" id="IPR001245">
    <property type="entry name" value="Ser-Thr/Tyr_kinase_cat_dom"/>
</dbReference>
<keyword evidence="4" id="KW-1003">Cell membrane</keyword>
<evidence type="ECO:0000256" key="7">
    <source>
        <dbReference type="ARBA" id="ARBA00022692"/>
    </source>
</evidence>
<dbReference type="InterPro" id="IPR008271">
    <property type="entry name" value="Ser/Thr_kinase_AS"/>
</dbReference>
<dbReference type="InterPro" id="IPR000719">
    <property type="entry name" value="Prot_kinase_dom"/>
</dbReference>
<keyword evidence="11 16" id="KW-0067">ATP-binding</keyword>